<keyword evidence="2 5" id="KW-0812">Transmembrane</keyword>
<evidence type="ECO:0000313" key="8">
    <source>
        <dbReference type="Proteomes" id="UP000220034"/>
    </source>
</evidence>
<dbReference type="PANTHER" id="PTHR37422:SF21">
    <property type="entry name" value="EXOQ-LIKE PROTEIN"/>
    <property type="match status" value="1"/>
</dbReference>
<dbReference type="InterPro" id="IPR051533">
    <property type="entry name" value="WaaL-like"/>
</dbReference>
<evidence type="ECO:0000259" key="6">
    <source>
        <dbReference type="Pfam" id="PF04932"/>
    </source>
</evidence>
<dbReference type="PANTHER" id="PTHR37422">
    <property type="entry name" value="TEICHURONIC ACID BIOSYNTHESIS PROTEIN TUAE"/>
    <property type="match status" value="1"/>
</dbReference>
<evidence type="ECO:0000256" key="2">
    <source>
        <dbReference type="ARBA" id="ARBA00022692"/>
    </source>
</evidence>
<feature type="transmembrane region" description="Helical" evidence="5">
    <location>
        <begin position="12"/>
        <end position="30"/>
    </location>
</feature>
<feature type="transmembrane region" description="Helical" evidence="5">
    <location>
        <begin position="243"/>
        <end position="261"/>
    </location>
</feature>
<feature type="transmembrane region" description="Helical" evidence="5">
    <location>
        <begin position="365"/>
        <end position="382"/>
    </location>
</feature>
<keyword evidence="3 5" id="KW-1133">Transmembrane helix</keyword>
<feature type="domain" description="O-antigen ligase-related" evidence="6">
    <location>
        <begin position="205"/>
        <end position="339"/>
    </location>
</feature>
<dbReference type="Pfam" id="PF04932">
    <property type="entry name" value="Wzy_C"/>
    <property type="match status" value="1"/>
</dbReference>
<feature type="transmembrane region" description="Helical" evidence="5">
    <location>
        <begin position="218"/>
        <end position="236"/>
    </location>
</feature>
<keyword evidence="4 5" id="KW-0472">Membrane</keyword>
<feature type="transmembrane region" description="Helical" evidence="5">
    <location>
        <begin position="127"/>
        <end position="149"/>
    </location>
</feature>
<reference evidence="8" key="1">
    <citation type="submission" date="2017-09" db="EMBL/GenBank/DDBJ databases">
        <authorList>
            <person name="Varghese N."/>
            <person name="Submissions S."/>
        </authorList>
    </citation>
    <scope>NUCLEOTIDE SEQUENCE [LARGE SCALE GENOMIC DNA]</scope>
    <source>
        <strain evidence="8">C7</strain>
    </source>
</reference>
<feature type="transmembrane region" description="Helical" evidence="5">
    <location>
        <begin position="68"/>
        <end position="86"/>
    </location>
</feature>
<comment type="subcellular location">
    <subcellularLocation>
        <location evidence="1">Membrane</location>
        <topology evidence="1">Multi-pass membrane protein</topology>
    </subcellularLocation>
</comment>
<proteinExistence type="predicted"/>
<dbReference type="GO" id="GO:0016020">
    <property type="term" value="C:membrane"/>
    <property type="evidence" value="ECO:0007669"/>
    <property type="project" value="UniProtKB-SubCell"/>
</dbReference>
<gene>
    <name evidence="7" type="ORF">SAMN06273572_1113</name>
</gene>
<protein>
    <submittedName>
        <fullName evidence="7">O-Antigen ligase</fullName>
    </submittedName>
</protein>
<evidence type="ECO:0000256" key="3">
    <source>
        <dbReference type="ARBA" id="ARBA00022989"/>
    </source>
</evidence>
<dbReference type="AlphaFoldDB" id="A0A2C9CVT7"/>
<keyword evidence="8" id="KW-1185">Reference proteome</keyword>
<dbReference type="EMBL" id="OCTN01000011">
    <property type="protein sequence ID" value="SOH95424.1"/>
    <property type="molecule type" value="Genomic_DNA"/>
</dbReference>
<sequence>METAPLLPARYSLVLLLIALLPVGAGAIMLDPDRAMLLGLTGFAIMILPLAMLALWPEVRSGLFPHGSLAKICGLVFGLAALLAFTRAPHTGFSLLALQFWIGALIAGRAVQLVIRAHGVQLGDAALLAILMAGPLYVLLLPLMDIIYSESRSIDWSRDMPGFNHVRKMGHLLTASAAVGLITICIPNPNRSPKGDIALTVLGTLAIAFMIWSGARGAWLALLAGGGLTLFIAQLALQPRRSFRLVIALIAAIILAMLLPSPGPNLGFLDELRSSASHLDDPNAFSTGRLQIWTNTIGLIKDAPLTGYGWGQFILIQNQYPLPQVHNFPLELLLGLGIPMGTIVIVIVLTLWVRANRCAARGGPTTLTSLCLLNTMALYSLVSGTYYYGVPVVLTGLAWGICLSPSSPAGIQRSSDNTER</sequence>
<name>A0A2C9CVT7_9RHOB</name>
<dbReference type="GO" id="GO:0016874">
    <property type="term" value="F:ligase activity"/>
    <property type="evidence" value="ECO:0007669"/>
    <property type="project" value="UniProtKB-KW"/>
</dbReference>
<evidence type="ECO:0000256" key="4">
    <source>
        <dbReference type="ARBA" id="ARBA00023136"/>
    </source>
</evidence>
<dbReference type="InterPro" id="IPR007016">
    <property type="entry name" value="O-antigen_ligase-rel_domated"/>
</dbReference>
<organism evidence="7 8">
    <name type="scientific">Pontivivens marinum</name>
    <dbReference type="NCBI Taxonomy" id="1690039"/>
    <lineage>
        <taxon>Bacteria</taxon>
        <taxon>Pseudomonadati</taxon>
        <taxon>Pseudomonadota</taxon>
        <taxon>Alphaproteobacteria</taxon>
        <taxon>Rhodobacterales</taxon>
        <taxon>Paracoccaceae</taxon>
        <taxon>Pontivivens</taxon>
    </lineage>
</organism>
<feature type="transmembrane region" description="Helical" evidence="5">
    <location>
        <begin position="36"/>
        <end position="56"/>
    </location>
</feature>
<dbReference type="Proteomes" id="UP000220034">
    <property type="component" value="Unassembled WGS sequence"/>
</dbReference>
<accession>A0A2C9CVT7</accession>
<feature type="transmembrane region" description="Helical" evidence="5">
    <location>
        <begin position="332"/>
        <end position="353"/>
    </location>
</feature>
<feature type="transmembrane region" description="Helical" evidence="5">
    <location>
        <begin position="92"/>
        <end position="115"/>
    </location>
</feature>
<keyword evidence="7" id="KW-0436">Ligase</keyword>
<evidence type="ECO:0000313" key="7">
    <source>
        <dbReference type="EMBL" id="SOH95424.1"/>
    </source>
</evidence>
<evidence type="ECO:0000256" key="1">
    <source>
        <dbReference type="ARBA" id="ARBA00004141"/>
    </source>
</evidence>
<feature type="transmembrane region" description="Helical" evidence="5">
    <location>
        <begin position="195"/>
        <end position="212"/>
    </location>
</feature>
<feature type="transmembrane region" description="Helical" evidence="5">
    <location>
        <begin position="169"/>
        <end position="188"/>
    </location>
</feature>
<evidence type="ECO:0000256" key="5">
    <source>
        <dbReference type="SAM" id="Phobius"/>
    </source>
</evidence>
<dbReference type="OrthoDB" id="4391260at2"/>